<evidence type="ECO:0000313" key="2">
    <source>
        <dbReference type="EMBL" id="KAJ5378926.1"/>
    </source>
</evidence>
<feature type="domain" description="Transposase Tc1-like" evidence="1">
    <location>
        <begin position="63"/>
        <end position="111"/>
    </location>
</feature>
<evidence type="ECO:0000259" key="1">
    <source>
        <dbReference type="Pfam" id="PF01498"/>
    </source>
</evidence>
<dbReference type="EMBL" id="JAPZBU010000011">
    <property type="protein sequence ID" value="KAJ5378926.1"/>
    <property type="molecule type" value="Genomic_DNA"/>
</dbReference>
<organism evidence="2 3">
    <name type="scientific">Penicillium cosmopolitanum</name>
    <dbReference type="NCBI Taxonomy" id="1131564"/>
    <lineage>
        <taxon>Eukaryota</taxon>
        <taxon>Fungi</taxon>
        <taxon>Dikarya</taxon>
        <taxon>Ascomycota</taxon>
        <taxon>Pezizomycotina</taxon>
        <taxon>Eurotiomycetes</taxon>
        <taxon>Eurotiomycetidae</taxon>
        <taxon>Eurotiales</taxon>
        <taxon>Aspergillaceae</taxon>
        <taxon>Penicillium</taxon>
    </lineage>
</organism>
<sequence length="112" mass="12664">MPTTIPQRTITIRLVAIGSNYAQVSELLNIPIRKLQVVHDHFIADAPRSADLKSKRLLSIKYHQTTYADLAGELRSKDTLISAMTMWHILKKAGLRKTKPTRKPGLTRTMKS</sequence>
<dbReference type="RefSeq" id="XP_056482712.1">
    <property type="nucleotide sequence ID" value="XM_056636682.1"/>
</dbReference>
<proteinExistence type="predicted"/>
<reference evidence="2" key="2">
    <citation type="journal article" date="2023" name="IMA Fungus">
        <title>Comparative genomic study of the Penicillium genus elucidates a diverse pangenome and 15 lateral gene transfer events.</title>
        <authorList>
            <person name="Petersen C."/>
            <person name="Sorensen T."/>
            <person name="Nielsen M.R."/>
            <person name="Sondergaard T.E."/>
            <person name="Sorensen J.L."/>
            <person name="Fitzpatrick D.A."/>
            <person name="Frisvad J.C."/>
            <person name="Nielsen K.L."/>
        </authorList>
    </citation>
    <scope>NUCLEOTIDE SEQUENCE</scope>
    <source>
        <strain evidence="2">IBT 29677</strain>
    </source>
</reference>
<dbReference type="OrthoDB" id="5415741at2759"/>
<protein>
    <recommendedName>
        <fullName evidence="1">Transposase Tc1-like domain-containing protein</fullName>
    </recommendedName>
</protein>
<reference evidence="2" key="1">
    <citation type="submission" date="2022-12" db="EMBL/GenBank/DDBJ databases">
        <authorList>
            <person name="Petersen C."/>
        </authorList>
    </citation>
    <scope>NUCLEOTIDE SEQUENCE</scope>
    <source>
        <strain evidence="2">IBT 29677</strain>
    </source>
</reference>
<dbReference type="Proteomes" id="UP001147747">
    <property type="component" value="Unassembled WGS sequence"/>
</dbReference>
<name>A0A9W9VGW0_9EURO</name>
<keyword evidence="3" id="KW-1185">Reference proteome</keyword>
<comment type="caution">
    <text evidence="2">The sequence shown here is derived from an EMBL/GenBank/DDBJ whole genome shotgun (WGS) entry which is preliminary data.</text>
</comment>
<accession>A0A9W9VGW0</accession>
<dbReference type="GO" id="GO:0006313">
    <property type="term" value="P:DNA transposition"/>
    <property type="evidence" value="ECO:0007669"/>
    <property type="project" value="InterPro"/>
</dbReference>
<dbReference type="GO" id="GO:0015074">
    <property type="term" value="P:DNA integration"/>
    <property type="evidence" value="ECO:0007669"/>
    <property type="project" value="InterPro"/>
</dbReference>
<dbReference type="Pfam" id="PF01498">
    <property type="entry name" value="HTH_Tnp_Tc3_2"/>
    <property type="match status" value="1"/>
</dbReference>
<dbReference type="AlphaFoldDB" id="A0A9W9VGW0"/>
<dbReference type="InterPro" id="IPR002492">
    <property type="entry name" value="Transposase_Tc1-like"/>
</dbReference>
<dbReference type="GO" id="GO:0003677">
    <property type="term" value="F:DNA binding"/>
    <property type="evidence" value="ECO:0007669"/>
    <property type="project" value="InterPro"/>
</dbReference>
<dbReference type="GeneID" id="81375662"/>
<evidence type="ECO:0000313" key="3">
    <source>
        <dbReference type="Proteomes" id="UP001147747"/>
    </source>
</evidence>
<gene>
    <name evidence="2" type="ORF">N7509_012045</name>
</gene>